<accession>A0A7C3ZIY9</accession>
<name>A0A7C3ZIY9_9CYAN</name>
<comment type="caution">
    <text evidence="2">The sequence shown here is derived from an EMBL/GenBank/DDBJ whole genome shotgun (WGS) entry which is preliminary data.</text>
</comment>
<dbReference type="CDD" id="cd00093">
    <property type="entry name" value="HTH_XRE"/>
    <property type="match status" value="1"/>
</dbReference>
<dbReference type="SMART" id="SM00530">
    <property type="entry name" value="HTH_XRE"/>
    <property type="match status" value="1"/>
</dbReference>
<dbReference type="InterPro" id="IPR010982">
    <property type="entry name" value="Lambda_DNA-bd_dom_sf"/>
</dbReference>
<sequence>MGLVRLRIRELAREKGWTMKDVSERSGLVYSTVRHYARSPGMATVDLTAIIKLARIFDVMVEDLVEVLEE</sequence>
<dbReference type="AlphaFoldDB" id="A0A7C3ZIY9"/>
<dbReference type="EMBL" id="DSPX01000179">
    <property type="protein sequence ID" value="HGG02380.1"/>
    <property type="molecule type" value="Genomic_DNA"/>
</dbReference>
<dbReference type="SUPFAM" id="SSF47413">
    <property type="entry name" value="lambda repressor-like DNA-binding domains"/>
    <property type="match status" value="1"/>
</dbReference>
<dbReference type="GO" id="GO:0003677">
    <property type="term" value="F:DNA binding"/>
    <property type="evidence" value="ECO:0007669"/>
    <property type="project" value="InterPro"/>
</dbReference>
<protein>
    <submittedName>
        <fullName evidence="2">XRE family transcriptional regulator</fullName>
    </submittedName>
</protein>
<dbReference type="Pfam" id="PF13443">
    <property type="entry name" value="HTH_26"/>
    <property type="match status" value="1"/>
</dbReference>
<reference evidence="2" key="1">
    <citation type="journal article" date="2020" name="mSystems">
        <title>Genome- and Community-Level Interaction Insights into Carbon Utilization and Element Cycling Functions of Hydrothermarchaeota in Hydrothermal Sediment.</title>
        <authorList>
            <person name="Zhou Z."/>
            <person name="Liu Y."/>
            <person name="Xu W."/>
            <person name="Pan J."/>
            <person name="Luo Z.H."/>
            <person name="Li M."/>
        </authorList>
    </citation>
    <scope>NUCLEOTIDE SEQUENCE [LARGE SCALE GENOMIC DNA]</scope>
    <source>
        <strain evidence="2">SpSt-374</strain>
    </source>
</reference>
<dbReference type="InterPro" id="IPR001387">
    <property type="entry name" value="Cro/C1-type_HTH"/>
</dbReference>
<dbReference type="Gene3D" id="1.10.260.40">
    <property type="entry name" value="lambda repressor-like DNA-binding domains"/>
    <property type="match status" value="1"/>
</dbReference>
<organism evidence="2">
    <name type="scientific">Planktothricoides sp. SpSt-374</name>
    <dbReference type="NCBI Taxonomy" id="2282167"/>
    <lineage>
        <taxon>Bacteria</taxon>
        <taxon>Bacillati</taxon>
        <taxon>Cyanobacteriota</taxon>
        <taxon>Cyanophyceae</taxon>
        <taxon>Oscillatoriophycideae</taxon>
        <taxon>Oscillatoriales</taxon>
        <taxon>Oscillatoriaceae</taxon>
        <taxon>Planktothricoides</taxon>
    </lineage>
</organism>
<proteinExistence type="predicted"/>
<feature type="domain" description="HTH cro/C1-type" evidence="1">
    <location>
        <begin position="8"/>
        <end position="64"/>
    </location>
</feature>
<gene>
    <name evidence="2" type="ORF">ENR15_17485</name>
</gene>
<dbReference type="PROSITE" id="PS50943">
    <property type="entry name" value="HTH_CROC1"/>
    <property type="match status" value="1"/>
</dbReference>
<evidence type="ECO:0000259" key="1">
    <source>
        <dbReference type="PROSITE" id="PS50943"/>
    </source>
</evidence>
<evidence type="ECO:0000313" key="2">
    <source>
        <dbReference type="EMBL" id="HGG02380.1"/>
    </source>
</evidence>